<reference evidence="7 8" key="1">
    <citation type="submission" date="2019-04" db="EMBL/GenBank/DDBJ databases">
        <title>Streptomyces oryziradicis sp. nov., a novel actinomycete isolated from rhizosphere soil of rice (Oryza sativa L.).</title>
        <authorList>
            <person name="Li C."/>
        </authorList>
    </citation>
    <scope>NUCLEOTIDE SEQUENCE [LARGE SCALE GENOMIC DNA]</scope>
    <source>
        <strain evidence="7 8">NEAU-C40</strain>
    </source>
</reference>
<comment type="subcellular location">
    <subcellularLocation>
        <location evidence="1">Cell membrane</location>
        <topology evidence="1">Peripheral membrane protein</topology>
    </subcellularLocation>
</comment>
<sequence>MTQHAVSFQCVTKTFGSVRAVGGLDLTLDRGETVALLGANGAGKSTSISMLLGLLEPTAGQLSVLGGSPNQAVAEGRIGAMLQDGGLMPGVTVGALVSLACRIYPSPRPVKQLLADADLISIASRRTDRLSGGQAQRLRFALAIAGNPQVLVLDEPTAAMDVESRRAFWTTIRGYAAGGRTVLFATHYMEEADENADRIVVIAGGRVVTDGTPTEIKAAAGGRSVRFTLGGESCAGLDLLPGVRVVEVHGGTVALRTTDVEATVRALFATRDQVPDLEVGGADLEDAVLALTR</sequence>
<evidence type="ECO:0000259" key="6">
    <source>
        <dbReference type="PROSITE" id="PS50893"/>
    </source>
</evidence>
<keyword evidence="8" id="KW-1185">Reference proteome</keyword>
<evidence type="ECO:0000313" key="8">
    <source>
        <dbReference type="Proteomes" id="UP000305778"/>
    </source>
</evidence>
<keyword evidence="3" id="KW-0547">Nucleotide-binding</keyword>
<evidence type="ECO:0000256" key="5">
    <source>
        <dbReference type="ARBA" id="ARBA00023251"/>
    </source>
</evidence>
<evidence type="ECO:0000313" key="7">
    <source>
        <dbReference type="EMBL" id="TKA06341.1"/>
    </source>
</evidence>
<keyword evidence="5" id="KW-0046">Antibiotic resistance</keyword>
<dbReference type="PROSITE" id="PS00211">
    <property type="entry name" value="ABC_TRANSPORTER_1"/>
    <property type="match status" value="1"/>
</dbReference>
<dbReference type="SUPFAM" id="SSF52540">
    <property type="entry name" value="P-loop containing nucleoside triphosphate hydrolases"/>
    <property type="match status" value="1"/>
</dbReference>
<dbReference type="InterPro" id="IPR027417">
    <property type="entry name" value="P-loop_NTPase"/>
</dbReference>
<dbReference type="InterPro" id="IPR050763">
    <property type="entry name" value="ABC_transporter_ATP-binding"/>
</dbReference>
<dbReference type="GO" id="GO:0046677">
    <property type="term" value="P:response to antibiotic"/>
    <property type="evidence" value="ECO:0007669"/>
    <property type="project" value="UniProtKB-KW"/>
</dbReference>
<keyword evidence="2" id="KW-0813">Transport</keyword>
<dbReference type="InterPro" id="IPR003593">
    <property type="entry name" value="AAA+_ATPase"/>
</dbReference>
<dbReference type="InterPro" id="IPR003439">
    <property type="entry name" value="ABC_transporter-like_ATP-bd"/>
</dbReference>
<dbReference type="EMBL" id="SUMC01000040">
    <property type="protein sequence ID" value="TKA06341.1"/>
    <property type="molecule type" value="Genomic_DNA"/>
</dbReference>
<evidence type="ECO:0000256" key="3">
    <source>
        <dbReference type="ARBA" id="ARBA00022741"/>
    </source>
</evidence>
<comment type="caution">
    <text evidence="7">The sequence shown here is derived from an EMBL/GenBank/DDBJ whole genome shotgun (WGS) entry which is preliminary data.</text>
</comment>
<feature type="domain" description="ABC transporter" evidence="6">
    <location>
        <begin position="6"/>
        <end position="229"/>
    </location>
</feature>
<evidence type="ECO:0000256" key="1">
    <source>
        <dbReference type="ARBA" id="ARBA00004202"/>
    </source>
</evidence>
<dbReference type="CDD" id="cd03230">
    <property type="entry name" value="ABC_DR_subfamily_A"/>
    <property type="match status" value="1"/>
</dbReference>
<name>A0A4U0SF22_9ACTN</name>
<dbReference type="PANTHER" id="PTHR42711">
    <property type="entry name" value="ABC TRANSPORTER ATP-BINDING PROTEIN"/>
    <property type="match status" value="1"/>
</dbReference>
<dbReference type="RefSeq" id="WP_136727587.1">
    <property type="nucleotide sequence ID" value="NZ_SUMC01000040.1"/>
</dbReference>
<proteinExistence type="predicted"/>
<gene>
    <name evidence="7" type="ORF">FCI23_32375</name>
</gene>
<dbReference type="OrthoDB" id="9804819at2"/>
<dbReference type="GO" id="GO:0005524">
    <property type="term" value="F:ATP binding"/>
    <property type="evidence" value="ECO:0007669"/>
    <property type="project" value="UniProtKB-KW"/>
</dbReference>
<dbReference type="PROSITE" id="PS50893">
    <property type="entry name" value="ABC_TRANSPORTER_2"/>
    <property type="match status" value="1"/>
</dbReference>
<organism evidence="7 8">
    <name type="scientific">Actinacidiphila oryziradicis</name>
    <dbReference type="NCBI Taxonomy" id="2571141"/>
    <lineage>
        <taxon>Bacteria</taxon>
        <taxon>Bacillati</taxon>
        <taxon>Actinomycetota</taxon>
        <taxon>Actinomycetes</taxon>
        <taxon>Kitasatosporales</taxon>
        <taxon>Streptomycetaceae</taxon>
        <taxon>Actinacidiphila</taxon>
    </lineage>
</organism>
<dbReference type="Gene3D" id="3.40.50.300">
    <property type="entry name" value="P-loop containing nucleotide triphosphate hydrolases"/>
    <property type="match status" value="1"/>
</dbReference>
<dbReference type="GO" id="GO:0005886">
    <property type="term" value="C:plasma membrane"/>
    <property type="evidence" value="ECO:0007669"/>
    <property type="project" value="UniProtKB-SubCell"/>
</dbReference>
<dbReference type="SMART" id="SM00382">
    <property type="entry name" value="AAA"/>
    <property type="match status" value="1"/>
</dbReference>
<evidence type="ECO:0000256" key="2">
    <source>
        <dbReference type="ARBA" id="ARBA00022448"/>
    </source>
</evidence>
<dbReference type="PANTHER" id="PTHR42711:SF17">
    <property type="entry name" value="ABC TRANSPORTER ATP-BINDING PROTEIN"/>
    <property type="match status" value="1"/>
</dbReference>
<accession>A0A4U0SF22</accession>
<dbReference type="InterPro" id="IPR017871">
    <property type="entry name" value="ABC_transporter-like_CS"/>
</dbReference>
<evidence type="ECO:0000256" key="4">
    <source>
        <dbReference type="ARBA" id="ARBA00022840"/>
    </source>
</evidence>
<dbReference type="GO" id="GO:0016887">
    <property type="term" value="F:ATP hydrolysis activity"/>
    <property type="evidence" value="ECO:0007669"/>
    <property type="project" value="InterPro"/>
</dbReference>
<dbReference type="AlphaFoldDB" id="A0A4U0SF22"/>
<dbReference type="Proteomes" id="UP000305778">
    <property type="component" value="Unassembled WGS sequence"/>
</dbReference>
<keyword evidence="4 7" id="KW-0067">ATP-binding</keyword>
<dbReference type="Pfam" id="PF00005">
    <property type="entry name" value="ABC_tran"/>
    <property type="match status" value="1"/>
</dbReference>
<protein>
    <submittedName>
        <fullName evidence="7">ABC transporter ATP-binding protein</fullName>
    </submittedName>
</protein>